<gene>
    <name evidence="3" type="ORF">AXX12_17585</name>
</gene>
<dbReference type="Proteomes" id="UP000076268">
    <property type="component" value="Unassembled WGS sequence"/>
</dbReference>
<feature type="chain" id="PRO_5039420305" evidence="2">
    <location>
        <begin position="22"/>
        <end position="143"/>
    </location>
</feature>
<name>A0A154BVA2_ANASB</name>
<organism evidence="3 4">
    <name type="scientific">Anaerosporomusa subterranea</name>
    <dbReference type="NCBI Taxonomy" id="1794912"/>
    <lineage>
        <taxon>Bacteria</taxon>
        <taxon>Bacillati</taxon>
        <taxon>Bacillota</taxon>
        <taxon>Negativicutes</taxon>
        <taxon>Acetonemataceae</taxon>
        <taxon>Anaerosporomusa</taxon>
    </lineage>
</organism>
<evidence type="ECO:0000313" key="4">
    <source>
        <dbReference type="Proteomes" id="UP000076268"/>
    </source>
</evidence>
<dbReference type="RefSeq" id="WP_066237817.1">
    <property type="nucleotide sequence ID" value="NZ_LSGP01000006.1"/>
</dbReference>
<keyword evidence="2" id="KW-0732">Signal</keyword>
<feature type="signal peptide" evidence="2">
    <location>
        <begin position="1"/>
        <end position="21"/>
    </location>
</feature>
<feature type="region of interest" description="Disordered" evidence="1">
    <location>
        <begin position="29"/>
        <end position="97"/>
    </location>
</feature>
<evidence type="ECO:0000313" key="3">
    <source>
        <dbReference type="EMBL" id="KYZ77871.1"/>
    </source>
</evidence>
<protein>
    <submittedName>
        <fullName evidence="3">Uncharacterized protein</fullName>
    </submittedName>
</protein>
<dbReference type="EMBL" id="LSGP01000006">
    <property type="protein sequence ID" value="KYZ77871.1"/>
    <property type="molecule type" value="Genomic_DNA"/>
</dbReference>
<evidence type="ECO:0000256" key="2">
    <source>
        <dbReference type="SAM" id="SignalP"/>
    </source>
</evidence>
<feature type="compositionally biased region" description="Basic and acidic residues" evidence="1">
    <location>
        <begin position="67"/>
        <end position="77"/>
    </location>
</feature>
<keyword evidence="4" id="KW-1185">Reference proteome</keyword>
<feature type="compositionally biased region" description="Polar residues" evidence="1">
    <location>
        <begin position="83"/>
        <end position="94"/>
    </location>
</feature>
<feature type="compositionally biased region" description="Low complexity" evidence="1">
    <location>
        <begin position="40"/>
        <end position="52"/>
    </location>
</feature>
<accession>A0A154BVA2</accession>
<dbReference type="AlphaFoldDB" id="A0A154BVA2"/>
<reference evidence="3 4" key="1">
    <citation type="submission" date="2016-02" db="EMBL/GenBank/DDBJ databases">
        <title>Anaerosporomusa subterraneum gen. nov., sp. nov., a spore-forming obligate anaerobe isolated from saprolite.</title>
        <authorList>
            <person name="Choi J.K."/>
            <person name="Shah M."/>
            <person name="Yee N."/>
        </authorList>
    </citation>
    <scope>NUCLEOTIDE SEQUENCE [LARGE SCALE GENOMIC DNA]</scope>
    <source>
        <strain evidence="3 4">RU4</strain>
    </source>
</reference>
<proteinExistence type="predicted"/>
<comment type="caution">
    <text evidence="3">The sequence shown here is derived from an EMBL/GenBank/DDBJ whole genome shotgun (WGS) entry which is preliminary data.</text>
</comment>
<sequence length="143" mass="16447">MNRRLLILGLIVLLLVSAAVAFRTTTYQTKPVFPPPVEGPVPSVQQKEQQQQDTPALVGKEEEPEEEPRGHTERTPLQKDQLMEQQSPTDNNLTLRKAKPREIIPGVIVENKELRIQLEQANESLHIRRSNNEQVQILWKQKF</sequence>
<evidence type="ECO:0000256" key="1">
    <source>
        <dbReference type="SAM" id="MobiDB-lite"/>
    </source>
</evidence>